<gene>
    <name evidence="2" type="ORF">H0H81_010671</name>
</gene>
<dbReference type="EMBL" id="JABCKI010006057">
    <property type="protein sequence ID" value="KAG5635599.1"/>
    <property type="molecule type" value="Genomic_DNA"/>
</dbReference>
<dbReference type="OrthoDB" id="432970at2759"/>
<keyword evidence="3" id="KW-1185">Reference proteome</keyword>
<dbReference type="Pfam" id="PF20179">
    <property type="entry name" value="MSS51_C"/>
    <property type="match status" value="1"/>
</dbReference>
<protein>
    <recommendedName>
        <fullName evidence="1">Mitochondrial splicing suppressor 51-like C-terminal domain-containing protein</fullName>
    </recommendedName>
</protein>
<feature type="domain" description="Mitochondrial splicing suppressor 51-like C-terminal" evidence="1">
    <location>
        <begin position="231"/>
        <end position="410"/>
    </location>
</feature>
<proteinExistence type="predicted"/>
<evidence type="ECO:0000313" key="3">
    <source>
        <dbReference type="Proteomes" id="UP000717328"/>
    </source>
</evidence>
<organism evidence="2 3">
    <name type="scientific">Sphagnurus paluster</name>
    <dbReference type="NCBI Taxonomy" id="117069"/>
    <lineage>
        <taxon>Eukaryota</taxon>
        <taxon>Fungi</taxon>
        <taxon>Dikarya</taxon>
        <taxon>Basidiomycota</taxon>
        <taxon>Agaricomycotina</taxon>
        <taxon>Agaricomycetes</taxon>
        <taxon>Agaricomycetidae</taxon>
        <taxon>Agaricales</taxon>
        <taxon>Tricholomatineae</taxon>
        <taxon>Lyophyllaceae</taxon>
        <taxon>Sphagnurus</taxon>
    </lineage>
</organism>
<name>A0A9P7FRC9_9AGAR</name>
<evidence type="ECO:0000313" key="2">
    <source>
        <dbReference type="EMBL" id="KAG5635599.1"/>
    </source>
</evidence>
<dbReference type="Proteomes" id="UP000717328">
    <property type="component" value="Unassembled WGS sequence"/>
</dbReference>
<reference evidence="2" key="2">
    <citation type="submission" date="2021-10" db="EMBL/GenBank/DDBJ databases">
        <title>Phylogenomics reveals ancestral predisposition of the termite-cultivated fungus Termitomyces towards a domesticated lifestyle.</title>
        <authorList>
            <person name="Auxier B."/>
            <person name="Grum-Grzhimaylo A."/>
            <person name="Cardenas M.E."/>
            <person name="Lodge J.D."/>
            <person name="Laessoe T."/>
            <person name="Pedersen O."/>
            <person name="Smith M.E."/>
            <person name="Kuyper T.W."/>
            <person name="Franco-Molano E.A."/>
            <person name="Baroni T.J."/>
            <person name="Aanen D.K."/>
        </authorList>
    </citation>
    <scope>NUCLEOTIDE SEQUENCE</scope>
    <source>
        <strain evidence="2">D49</strain>
    </source>
</reference>
<sequence>MPPADWKSHKPICKALRALEINPMFQQMLTFALPDKVSTVLKHLEEDIKETVFRQKYFLQEEIKRKFERVELTAEERDLIGWEPRCMACGRTDRIIRMQAAYKDSSSSRINTLKSCQNCKMAFYCSARHWEAVRERHAEQPCEDGHDGLTQCIMNQAVRVDAEFSIKNNIRLGANMGEFRWAPERDLPAWISLKNTNWESEYADQLMTRFGVAREDVAPYLRAVSVTLSMPMTILAALEQLNSDDKWTRKETLTIHVIHILGAFEAEFHNGRIFEEILHRLPLVKNLKAIGLQPYVSLLILIPQLVLCGPELSGFRGLNYELNMDTCRNCSRKKRKMIRGLFAQTYHEYARNQGKKFTIPDLAVAFNSGSSQECVKSWEETMEFLVKKKITTVFTGYNREEAEAEGKLLQEAGAQLVPGLGPREKSLGKYIGQAGAC</sequence>
<evidence type="ECO:0000259" key="1">
    <source>
        <dbReference type="Pfam" id="PF20179"/>
    </source>
</evidence>
<comment type="caution">
    <text evidence="2">The sequence shown here is derived from an EMBL/GenBank/DDBJ whole genome shotgun (WGS) entry which is preliminary data.</text>
</comment>
<dbReference type="PANTHER" id="PTHR28069">
    <property type="entry name" value="GH20023P"/>
    <property type="match status" value="1"/>
</dbReference>
<dbReference type="AlphaFoldDB" id="A0A9P7FRC9"/>
<accession>A0A9P7FRC9</accession>
<reference evidence="2" key="1">
    <citation type="submission" date="2021-02" db="EMBL/GenBank/DDBJ databases">
        <authorList>
            <person name="Nieuwenhuis M."/>
            <person name="Van De Peppel L.J.J."/>
        </authorList>
    </citation>
    <scope>NUCLEOTIDE SEQUENCE</scope>
    <source>
        <strain evidence="2">D49</strain>
    </source>
</reference>
<dbReference type="InterPro" id="IPR046824">
    <property type="entry name" value="Mss51-like_C"/>
</dbReference>